<name>D3E4B1_METRM</name>
<dbReference type="STRING" id="634498.mru_1522"/>
<keyword evidence="1" id="KW-1133">Transmembrane helix</keyword>
<reference evidence="2 3" key="1">
    <citation type="journal article" date="2010" name="PLoS ONE">
        <title>The genome sequence of the rumen methanogen Methanobrevibacter ruminantium reveals new possibilities for controlling ruminant methane emissions.</title>
        <authorList>
            <person name="Leahy S.C."/>
            <person name="Kelly W.J."/>
            <person name="Altermann E."/>
            <person name="Ronimus R.S."/>
            <person name="Yeoman C.J."/>
            <person name="Pacheco D.M."/>
            <person name="Li D."/>
            <person name="Kong Z."/>
            <person name="McTavish S."/>
            <person name="Sang C."/>
            <person name="Lambie S.C."/>
            <person name="Janssen P.H."/>
            <person name="Dey D."/>
            <person name="Attwood G.T."/>
        </authorList>
    </citation>
    <scope>NUCLEOTIDE SEQUENCE [LARGE SCALE GENOMIC DNA]</scope>
    <source>
        <strain evidence="3">ATCC 35063 / DSM 1093 / JCM 13430 / OCM 146 / M1</strain>
    </source>
</reference>
<dbReference type="KEGG" id="mru:mru_1522"/>
<dbReference type="RefSeq" id="WP_012956321.1">
    <property type="nucleotide sequence ID" value="NC_013790.1"/>
</dbReference>
<dbReference type="PATRIC" id="fig|634498.28.peg.1524"/>
<organism evidence="2 3">
    <name type="scientific">Methanobrevibacter ruminantium (strain ATCC 35063 / DSM 1093 / JCM 13430 / OCM 146 / M1)</name>
    <name type="common">Methanobacterium ruminantium</name>
    <dbReference type="NCBI Taxonomy" id="634498"/>
    <lineage>
        <taxon>Archaea</taxon>
        <taxon>Methanobacteriati</taxon>
        <taxon>Methanobacteriota</taxon>
        <taxon>Methanomada group</taxon>
        <taxon>Methanobacteria</taxon>
        <taxon>Methanobacteriales</taxon>
        <taxon>Methanobacteriaceae</taxon>
        <taxon>Methanobrevibacter</taxon>
    </lineage>
</organism>
<dbReference type="AlphaFoldDB" id="D3E4B1"/>
<dbReference type="OrthoDB" id="19148at2157"/>
<evidence type="ECO:0000313" key="3">
    <source>
        <dbReference type="Proteomes" id="UP000008680"/>
    </source>
</evidence>
<gene>
    <name evidence="2" type="ordered locus">mru_1522</name>
</gene>
<dbReference type="Proteomes" id="UP000008680">
    <property type="component" value="Chromosome"/>
</dbReference>
<keyword evidence="1" id="KW-0472">Membrane</keyword>
<proteinExistence type="predicted"/>
<keyword evidence="3" id="KW-1185">Reference proteome</keyword>
<dbReference type="EMBL" id="CP001719">
    <property type="protein sequence ID" value="ADC47372.1"/>
    <property type="molecule type" value="Genomic_DNA"/>
</dbReference>
<dbReference type="GeneID" id="8771175"/>
<dbReference type="HOGENOM" id="CLU_2820946_0_0_2"/>
<protein>
    <submittedName>
        <fullName evidence="2">Polysaccharide biosynthesis protein</fullName>
    </submittedName>
</protein>
<feature type="transmembrane region" description="Helical" evidence="1">
    <location>
        <begin position="28"/>
        <end position="49"/>
    </location>
</feature>
<evidence type="ECO:0000256" key="1">
    <source>
        <dbReference type="SAM" id="Phobius"/>
    </source>
</evidence>
<evidence type="ECO:0000313" key="2">
    <source>
        <dbReference type="EMBL" id="ADC47372.1"/>
    </source>
</evidence>
<keyword evidence="1" id="KW-0812">Transmembrane</keyword>
<accession>D3E4B1</accession>
<sequence length="66" mass="7251">MTVSFLFVNGAASVLLNAIDKEKAVTKIYIMAVIFNVCLNLVLIPMFSYDGEAISTVLSVKYLLSF</sequence>